<dbReference type="Pfam" id="PF00378">
    <property type="entry name" value="ECH_1"/>
    <property type="match status" value="1"/>
</dbReference>
<proteinExistence type="inferred from homology"/>
<dbReference type="PROSITE" id="PS00166">
    <property type="entry name" value="ENOYL_COA_HYDRATASE"/>
    <property type="match status" value="1"/>
</dbReference>
<name>A0A383B6V6_9ZZZZ</name>
<dbReference type="GO" id="GO:0006635">
    <property type="term" value="P:fatty acid beta-oxidation"/>
    <property type="evidence" value="ECO:0007669"/>
    <property type="project" value="TreeGrafter"/>
</dbReference>
<accession>A0A383B6V6</accession>
<dbReference type="Gene3D" id="3.90.226.10">
    <property type="entry name" value="2-enoyl-CoA Hydratase, Chain A, domain 1"/>
    <property type="match status" value="1"/>
</dbReference>
<dbReference type="CDD" id="cd06558">
    <property type="entry name" value="crotonase-like"/>
    <property type="match status" value="1"/>
</dbReference>
<evidence type="ECO:0000256" key="2">
    <source>
        <dbReference type="ARBA" id="ARBA00023239"/>
    </source>
</evidence>
<protein>
    <recommendedName>
        <fullName evidence="4">Enoyl-CoA hydratase</fullName>
    </recommendedName>
</protein>
<evidence type="ECO:0008006" key="4">
    <source>
        <dbReference type="Google" id="ProtNLM"/>
    </source>
</evidence>
<dbReference type="InterPro" id="IPR018376">
    <property type="entry name" value="Enoyl-CoA_hyd/isom_CS"/>
</dbReference>
<dbReference type="InterPro" id="IPR001753">
    <property type="entry name" value="Enoyl-CoA_hydra/iso"/>
</dbReference>
<evidence type="ECO:0000313" key="3">
    <source>
        <dbReference type="EMBL" id="SVE15479.1"/>
    </source>
</evidence>
<dbReference type="Gene3D" id="1.10.12.10">
    <property type="entry name" value="Lyase 2-enoyl-coa Hydratase, Chain A, domain 2"/>
    <property type="match status" value="1"/>
</dbReference>
<reference evidence="3" key="1">
    <citation type="submission" date="2018-05" db="EMBL/GenBank/DDBJ databases">
        <authorList>
            <person name="Lanie J.A."/>
            <person name="Ng W.-L."/>
            <person name="Kazmierczak K.M."/>
            <person name="Andrzejewski T.M."/>
            <person name="Davidsen T.M."/>
            <person name="Wayne K.J."/>
            <person name="Tettelin H."/>
            <person name="Glass J.I."/>
            <person name="Rusch D."/>
            <person name="Podicherti R."/>
            <person name="Tsui H.-C.T."/>
            <person name="Winkler M.E."/>
        </authorList>
    </citation>
    <scope>NUCLEOTIDE SEQUENCE</scope>
</reference>
<sequence length="176" mass="19158">SVNCAYHSLQHALKPTIAKIDGYCYGGGMGIAVCADLRICSDNSSFCIPAAKLGVGYGHENTKVLVDLVGPAFTKEIFYTGRRFSAEEAKNMGLVNSVQPKSDLDECVAGYVEVMAGNAPLSLKATNLTVNELLKAEEERNMALCQQFVEDCAVSQDLEEGRRAFLEKRKPKFIGR</sequence>
<dbReference type="EMBL" id="UINC01197809">
    <property type="protein sequence ID" value="SVE15479.1"/>
    <property type="molecule type" value="Genomic_DNA"/>
</dbReference>
<dbReference type="SUPFAM" id="SSF52096">
    <property type="entry name" value="ClpP/crotonase"/>
    <property type="match status" value="1"/>
</dbReference>
<dbReference type="PANTHER" id="PTHR11941">
    <property type="entry name" value="ENOYL-COA HYDRATASE-RELATED"/>
    <property type="match status" value="1"/>
</dbReference>
<gene>
    <name evidence="3" type="ORF">METZ01_LOCUS468333</name>
</gene>
<feature type="non-terminal residue" evidence="3">
    <location>
        <position position="1"/>
    </location>
</feature>
<dbReference type="AlphaFoldDB" id="A0A383B6V6"/>
<organism evidence="3">
    <name type="scientific">marine metagenome</name>
    <dbReference type="NCBI Taxonomy" id="408172"/>
    <lineage>
        <taxon>unclassified sequences</taxon>
        <taxon>metagenomes</taxon>
        <taxon>ecological metagenomes</taxon>
    </lineage>
</organism>
<dbReference type="InterPro" id="IPR014748">
    <property type="entry name" value="Enoyl-CoA_hydra_C"/>
</dbReference>
<dbReference type="PANTHER" id="PTHR11941:SF54">
    <property type="entry name" value="ENOYL-COA HYDRATASE, MITOCHONDRIAL"/>
    <property type="match status" value="1"/>
</dbReference>
<keyword evidence="2" id="KW-0456">Lyase</keyword>
<comment type="similarity">
    <text evidence="1">Belongs to the enoyl-CoA hydratase/isomerase family.</text>
</comment>
<dbReference type="InterPro" id="IPR029045">
    <property type="entry name" value="ClpP/crotonase-like_dom_sf"/>
</dbReference>
<dbReference type="GO" id="GO:0016829">
    <property type="term" value="F:lyase activity"/>
    <property type="evidence" value="ECO:0007669"/>
    <property type="project" value="UniProtKB-KW"/>
</dbReference>
<evidence type="ECO:0000256" key="1">
    <source>
        <dbReference type="ARBA" id="ARBA00005254"/>
    </source>
</evidence>